<dbReference type="RefSeq" id="XP_007780854.1">
    <property type="nucleotide sequence ID" value="XM_007782664.1"/>
</dbReference>
<dbReference type="PANTHER" id="PTHR13237">
    <property type="entry name" value="SOMETHING ABOUT SILENCING PROTEIN 10-RELATED"/>
    <property type="match status" value="1"/>
</dbReference>
<dbReference type="Pfam" id="PF04000">
    <property type="entry name" value="Sas10_Utp3"/>
    <property type="match status" value="1"/>
</dbReference>
<accession>R7YUF8</accession>
<sequence>MATAVDTSLPTLLASLTSSLESASTALPESAAALPPQDGISLLDVKNELLLSYLQNLVFLILLKIRNASSAATGSAETGESLDDEVVKKLVQLRLYLEKGVRPLEGRLKYQIDKVVRAAEDADRSASHKPSNGVAKPSARELKPDAHGESDEESDEEANDAESANAPAADIDELSYRPNPAAFQRPKPAAAVQRTAATPANDGVYRPPRITATAMPTTRGREERGPRKPAKSATMDEFIATELSTAPVAEPSIGSTITSGGRRTKSQRERDEDAERRAYEETNLVRLPRESKKERAKKGNRGREGGYGGEEWRGLGAGLDRIDKLTQRKGGTGGALERSRKRPVEDGPRGSGAQIGERFEKRRKMVARNTRR</sequence>
<dbReference type="GeneID" id="19902086"/>
<evidence type="ECO:0000313" key="2">
    <source>
        <dbReference type="EMBL" id="EON65537.1"/>
    </source>
</evidence>
<feature type="compositionally biased region" description="Basic residues" evidence="1">
    <location>
        <begin position="361"/>
        <end position="372"/>
    </location>
</feature>
<feature type="compositionally biased region" description="Basic and acidic residues" evidence="1">
    <location>
        <begin position="138"/>
        <end position="149"/>
    </location>
</feature>
<evidence type="ECO:0000256" key="1">
    <source>
        <dbReference type="SAM" id="MobiDB-lite"/>
    </source>
</evidence>
<dbReference type="Proteomes" id="UP000016924">
    <property type="component" value="Unassembled WGS sequence"/>
</dbReference>
<dbReference type="eggNOG" id="KOG3117">
    <property type="taxonomic scope" value="Eukaryota"/>
</dbReference>
<feature type="region of interest" description="Disordered" evidence="1">
    <location>
        <begin position="121"/>
        <end position="372"/>
    </location>
</feature>
<gene>
    <name evidence="2" type="ORF">W97_04775</name>
</gene>
<evidence type="ECO:0000313" key="3">
    <source>
        <dbReference type="Proteomes" id="UP000016924"/>
    </source>
</evidence>
<dbReference type="EMBL" id="JH767574">
    <property type="protein sequence ID" value="EON65537.1"/>
    <property type="molecule type" value="Genomic_DNA"/>
</dbReference>
<proteinExistence type="predicted"/>
<reference evidence="3" key="1">
    <citation type="submission" date="2012-06" db="EMBL/GenBank/DDBJ databases">
        <title>The genome sequence of Coniosporium apollinis CBS 100218.</title>
        <authorList>
            <consortium name="The Broad Institute Genome Sequencing Platform"/>
            <person name="Cuomo C."/>
            <person name="Gorbushina A."/>
            <person name="Noack S."/>
            <person name="Walker B."/>
            <person name="Young S.K."/>
            <person name="Zeng Q."/>
            <person name="Gargeya S."/>
            <person name="Fitzgerald M."/>
            <person name="Haas B."/>
            <person name="Abouelleil A."/>
            <person name="Alvarado L."/>
            <person name="Arachchi H.M."/>
            <person name="Berlin A.M."/>
            <person name="Chapman S.B."/>
            <person name="Goldberg J."/>
            <person name="Griggs A."/>
            <person name="Gujja S."/>
            <person name="Hansen M."/>
            <person name="Howarth C."/>
            <person name="Imamovic A."/>
            <person name="Larimer J."/>
            <person name="McCowan C."/>
            <person name="Montmayeur A."/>
            <person name="Murphy C."/>
            <person name="Neiman D."/>
            <person name="Pearson M."/>
            <person name="Priest M."/>
            <person name="Roberts A."/>
            <person name="Saif S."/>
            <person name="Shea T."/>
            <person name="Sisk P."/>
            <person name="Sykes S."/>
            <person name="Wortman J."/>
            <person name="Nusbaum C."/>
            <person name="Birren B."/>
        </authorList>
    </citation>
    <scope>NUCLEOTIDE SEQUENCE [LARGE SCALE GENOMIC DNA]</scope>
    <source>
        <strain evidence="3">CBS 100218</strain>
    </source>
</reference>
<feature type="compositionally biased region" description="Low complexity" evidence="1">
    <location>
        <begin position="188"/>
        <end position="200"/>
    </location>
</feature>
<dbReference type="InterPro" id="IPR007146">
    <property type="entry name" value="Sas10/Utp3/C1D"/>
</dbReference>
<organism evidence="2 3">
    <name type="scientific">Coniosporium apollinis (strain CBS 100218)</name>
    <name type="common">Rock-inhabiting black yeast</name>
    <dbReference type="NCBI Taxonomy" id="1168221"/>
    <lineage>
        <taxon>Eukaryota</taxon>
        <taxon>Fungi</taxon>
        <taxon>Dikarya</taxon>
        <taxon>Ascomycota</taxon>
        <taxon>Pezizomycotina</taxon>
        <taxon>Dothideomycetes</taxon>
        <taxon>Dothideomycetes incertae sedis</taxon>
        <taxon>Coniosporium</taxon>
    </lineage>
</organism>
<dbReference type="OrthoDB" id="203440at2759"/>
<protein>
    <recommendedName>
        <fullName evidence="4">Sas10 C-terminal domain-containing protein</fullName>
    </recommendedName>
</protein>
<feature type="compositionally biased region" description="Basic and acidic residues" evidence="1">
    <location>
        <begin position="266"/>
        <end position="280"/>
    </location>
</feature>
<dbReference type="GO" id="GO:0032040">
    <property type="term" value="C:small-subunit processome"/>
    <property type="evidence" value="ECO:0007669"/>
    <property type="project" value="TreeGrafter"/>
</dbReference>
<name>R7YUF8_CONA1</name>
<dbReference type="STRING" id="1168221.R7YUF8"/>
<dbReference type="GO" id="GO:0000462">
    <property type="term" value="P:maturation of SSU-rRNA from tricistronic rRNA transcript (SSU-rRNA, 5.8S rRNA, LSU-rRNA)"/>
    <property type="evidence" value="ECO:0007669"/>
    <property type="project" value="TreeGrafter"/>
</dbReference>
<evidence type="ECO:0008006" key="4">
    <source>
        <dbReference type="Google" id="ProtNLM"/>
    </source>
</evidence>
<dbReference type="AlphaFoldDB" id="R7YUF8"/>
<dbReference type="HOGENOM" id="CLU_065858_0_0_1"/>
<feature type="compositionally biased region" description="Acidic residues" evidence="1">
    <location>
        <begin position="150"/>
        <end position="160"/>
    </location>
</feature>
<keyword evidence="3" id="KW-1185">Reference proteome</keyword>
<dbReference type="PANTHER" id="PTHR13237:SF9">
    <property type="entry name" value="NEUROGUIDIN"/>
    <property type="match status" value="1"/>
</dbReference>
<dbReference type="OMA" id="RHTKSER"/>